<proteinExistence type="predicted"/>
<name>A0A6J6Q0M1_9ZZZZ</name>
<evidence type="ECO:0000313" key="1">
    <source>
        <dbReference type="EMBL" id="CAB4702318.1"/>
    </source>
</evidence>
<gene>
    <name evidence="1" type="ORF">UFOPK2366_01321</name>
</gene>
<protein>
    <submittedName>
        <fullName evidence="1">Unannotated protein</fullName>
    </submittedName>
</protein>
<organism evidence="1">
    <name type="scientific">freshwater metagenome</name>
    <dbReference type="NCBI Taxonomy" id="449393"/>
    <lineage>
        <taxon>unclassified sequences</taxon>
        <taxon>metagenomes</taxon>
        <taxon>ecological metagenomes</taxon>
    </lineage>
</organism>
<sequence>MVNGNLHVGRETSGLGVPVVHHAERAHHKMRAGSGGQMCQGGGGLAETHVVGEAAAQTDARQKAHPAQPASLVVAQFAHERVGFV</sequence>
<reference evidence="1" key="1">
    <citation type="submission" date="2020-05" db="EMBL/GenBank/DDBJ databases">
        <authorList>
            <person name="Chiriac C."/>
            <person name="Salcher M."/>
            <person name="Ghai R."/>
            <person name="Kavagutti S V."/>
        </authorList>
    </citation>
    <scope>NUCLEOTIDE SEQUENCE</scope>
</reference>
<dbReference type="EMBL" id="CAEZXM010000258">
    <property type="protein sequence ID" value="CAB4702318.1"/>
    <property type="molecule type" value="Genomic_DNA"/>
</dbReference>
<dbReference type="AlphaFoldDB" id="A0A6J6Q0M1"/>
<accession>A0A6J6Q0M1</accession>